<sequence length="272" mass="30828">MANVVKIRTMAVLGGATLAIAVLGGCSSSDDDKNYSEQPVEVLYNRALDDLGAQDYKHAAKEFEEVDRQHPYSVWATKAEIMAAFTYYQSNKYDDAIIALDRFIQLHPGHKDIPYAYYLKALCYYEQISDVGRDQRATQQALDALSDVAKRFPDTPYARDARLKVDLAIDQLAGQEMYVGRYYQKNQQYVGAINRYRTVIERYQTTSQVPEALHRLVECYLALGVKSEAKETAAVLGYNFPGSAWYQDSYYLVTGEGTPAPDESSHKFLWIF</sequence>
<dbReference type="HAMAP" id="MF_00922">
    <property type="entry name" value="OM_assembly_BamD"/>
    <property type="match status" value="1"/>
</dbReference>
<gene>
    <name evidence="6" type="primary">bamD</name>
    <name evidence="10" type="ORF">SAMN02745126_00311</name>
</gene>
<dbReference type="PROSITE" id="PS51257">
    <property type="entry name" value="PROKAR_LIPOPROTEIN"/>
    <property type="match status" value="1"/>
</dbReference>
<dbReference type="SUPFAM" id="SSF48452">
    <property type="entry name" value="TPR-like"/>
    <property type="match status" value="1"/>
</dbReference>
<proteinExistence type="inferred from homology"/>
<dbReference type="CDD" id="cd15830">
    <property type="entry name" value="BamD"/>
    <property type="match status" value="1"/>
</dbReference>
<protein>
    <recommendedName>
        <fullName evidence="6">Outer membrane protein assembly factor BamD</fullName>
    </recommendedName>
</protein>
<keyword evidence="3 6" id="KW-0564">Palmitate</keyword>
<comment type="subcellular location">
    <subcellularLocation>
        <location evidence="6">Cell outer membrane</location>
        <topology evidence="6">Lipid-anchor</topology>
    </subcellularLocation>
</comment>
<reference evidence="11" key="1">
    <citation type="submission" date="2017-02" db="EMBL/GenBank/DDBJ databases">
        <authorList>
            <person name="Varghese N."/>
            <person name="Submissions S."/>
        </authorList>
    </citation>
    <scope>NUCLEOTIDE SEQUENCE [LARGE SCALE GENOMIC DNA]</scope>
    <source>
        <strain evidence="11">ATCC 27094</strain>
    </source>
</reference>
<accession>A0A1T4JPK9</accession>
<evidence type="ECO:0000256" key="6">
    <source>
        <dbReference type="HAMAP-Rule" id="MF_00922"/>
    </source>
</evidence>
<evidence type="ECO:0000256" key="2">
    <source>
        <dbReference type="ARBA" id="ARBA00023136"/>
    </source>
</evidence>
<keyword evidence="1 6" id="KW-0732">Signal</keyword>
<keyword evidence="2 6" id="KW-0472">Membrane</keyword>
<evidence type="ECO:0000313" key="10">
    <source>
        <dbReference type="EMBL" id="SJZ32162.1"/>
    </source>
</evidence>
<evidence type="ECO:0000313" key="11">
    <source>
        <dbReference type="Proteomes" id="UP000190092"/>
    </source>
</evidence>
<organism evidence="10 11">
    <name type="scientific">Enhydrobacter aerosaccus</name>
    <dbReference type="NCBI Taxonomy" id="225324"/>
    <lineage>
        <taxon>Bacteria</taxon>
        <taxon>Pseudomonadati</taxon>
        <taxon>Pseudomonadota</taxon>
        <taxon>Alphaproteobacteria</taxon>
        <taxon>Hyphomicrobiales</taxon>
        <taxon>Enhydrobacter</taxon>
    </lineage>
</organism>
<dbReference type="InterPro" id="IPR019734">
    <property type="entry name" value="TPR_rpt"/>
</dbReference>
<evidence type="ECO:0000259" key="9">
    <source>
        <dbReference type="Pfam" id="PF13525"/>
    </source>
</evidence>
<feature type="signal peptide" evidence="8">
    <location>
        <begin position="1"/>
        <end position="21"/>
    </location>
</feature>
<evidence type="ECO:0000256" key="7">
    <source>
        <dbReference type="PROSITE-ProRule" id="PRU00339"/>
    </source>
</evidence>
<dbReference type="STRING" id="225324.SAMN02745126_00311"/>
<dbReference type="InterPro" id="IPR017689">
    <property type="entry name" value="BamD"/>
</dbReference>
<dbReference type="PANTHER" id="PTHR37423">
    <property type="entry name" value="SOLUBLE LYTIC MUREIN TRANSGLYCOSYLASE-RELATED"/>
    <property type="match status" value="1"/>
</dbReference>
<dbReference type="InterPro" id="IPR039565">
    <property type="entry name" value="BamD-like"/>
</dbReference>
<comment type="subunit">
    <text evidence="6">Part of the Bam complex.</text>
</comment>
<dbReference type="PANTHER" id="PTHR37423:SF1">
    <property type="entry name" value="OUTER MEMBRANE PROTEIN ASSEMBLY FACTOR BAMD"/>
    <property type="match status" value="1"/>
</dbReference>
<dbReference type="AlphaFoldDB" id="A0A1T4JPK9"/>
<evidence type="ECO:0000256" key="4">
    <source>
        <dbReference type="ARBA" id="ARBA00023237"/>
    </source>
</evidence>
<keyword evidence="5 6" id="KW-0449">Lipoprotein</keyword>
<dbReference type="GO" id="GO:1990063">
    <property type="term" value="C:Bam protein complex"/>
    <property type="evidence" value="ECO:0007669"/>
    <property type="project" value="TreeGrafter"/>
</dbReference>
<dbReference type="Gene3D" id="1.25.40.10">
    <property type="entry name" value="Tetratricopeptide repeat domain"/>
    <property type="match status" value="1"/>
</dbReference>
<evidence type="ECO:0000256" key="5">
    <source>
        <dbReference type="ARBA" id="ARBA00023288"/>
    </source>
</evidence>
<keyword evidence="4 6" id="KW-0998">Cell outer membrane</keyword>
<dbReference type="Proteomes" id="UP000190092">
    <property type="component" value="Unassembled WGS sequence"/>
</dbReference>
<feature type="domain" description="Outer membrane lipoprotein BamD-like" evidence="9">
    <location>
        <begin position="38"/>
        <end position="232"/>
    </location>
</feature>
<dbReference type="EMBL" id="FUWJ01000001">
    <property type="protein sequence ID" value="SJZ32162.1"/>
    <property type="molecule type" value="Genomic_DNA"/>
</dbReference>
<evidence type="ECO:0000256" key="3">
    <source>
        <dbReference type="ARBA" id="ARBA00023139"/>
    </source>
</evidence>
<evidence type="ECO:0000256" key="1">
    <source>
        <dbReference type="ARBA" id="ARBA00022729"/>
    </source>
</evidence>
<dbReference type="GO" id="GO:0051205">
    <property type="term" value="P:protein insertion into membrane"/>
    <property type="evidence" value="ECO:0007669"/>
    <property type="project" value="UniProtKB-UniRule"/>
</dbReference>
<comment type="similarity">
    <text evidence="6">Belongs to the BamD family.</text>
</comment>
<keyword evidence="11" id="KW-1185">Reference proteome</keyword>
<dbReference type="PROSITE" id="PS50005">
    <property type="entry name" value="TPR"/>
    <property type="match status" value="1"/>
</dbReference>
<dbReference type="OrthoDB" id="9804044at2"/>
<dbReference type="NCBIfam" id="TIGR03302">
    <property type="entry name" value="OM_YfiO"/>
    <property type="match status" value="1"/>
</dbReference>
<dbReference type="RefSeq" id="WP_085933467.1">
    <property type="nucleotide sequence ID" value="NZ_FUWJ01000001.1"/>
</dbReference>
<evidence type="ECO:0000256" key="8">
    <source>
        <dbReference type="SAM" id="SignalP"/>
    </source>
</evidence>
<dbReference type="Pfam" id="PF13525">
    <property type="entry name" value="YfiO"/>
    <property type="match status" value="1"/>
</dbReference>
<feature type="repeat" description="TPR" evidence="7">
    <location>
        <begin position="77"/>
        <end position="110"/>
    </location>
</feature>
<dbReference type="GO" id="GO:0043165">
    <property type="term" value="P:Gram-negative-bacterium-type cell outer membrane assembly"/>
    <property type="evidence" value="ECO:0007669"/>
    <property type="project" value="UniProtKB-UniRule"/>
</dbReference>
<dbReference type="InterPro" id="IPR011990">
    <property type="entry name" value="TPR-like_helical_dom_sf"/>
</dbReference>
<keyword evidence="7" id="KW-0802">TPR repeat</keyword>
<name>A0A1T4JPK9_9HYPH</name>
<comment type="function">
    <text evidence="6">Part of the outer membrane protein assembly complex, which is involved in assembly and insertion of beta-barrel proteins into the outer membrane.</text>
</comment>
<feature type="chain" id="PRO_5013406005" description="Outer membrane protein assembly factor BamD" evidence="8">
    <location>
        <begin position="22"/>
        <end position="272"/>
    </location>
</feature>